<dbReference type="Ensembl" id="ENSSMAT00000009947.2">
    <property type="protein sequence ID" value="ENSSMAP00000009824.2"/>
    <property type="gene ID" value="ENSSMAG00000006057.2"/>
</dbReference>
<dbReference type="GeneTree" id="ENSGT00940000175014"/>
<reference evidence="2" key="2">
    <citation type="submission" date="2025-08" db="UniProtKB">
        <authorList>
            <consortium name="Ensembl"/>
        </authorList>
    </citation>
    <scope>IDENTIFICATION</scope>
</reference>
<feature type="region of interest" description="Disordered" evidence="1">
    <location>
        <begin position="1"/>
        <end position="42"/>
    </location>
</feature>
<evidence type="ECO:0000313" key="3">
    <source>
        <dbReference type="Proteomes" id="UP000694558"/>
    </source>
</evidence>
<proteinExistence type="predicted"/>
<dbReference type="PANTHER" id="PTHR33769:SF2">
    <property type="entry name" value="TESTIS-EXPRESSED PROTEIN 26"/>
    <property type="match status" value="1"/>
</dbReference>
<name>A0A8D2ZYX1_SCOMX</name>
<evidence type="ECO:0000313" key="2">
    <source>
        <dbReference type="Ensembl" id="ENSSMAP00000009824.2"/>
    </source>
</evidence>
<accession>A0A8D2ZYX1</accession>
<dbReference type="AlphaFoldDB" id="A0A8D2ZYX1"/>
<dbReference type="PANTHER" id="PTHR33769">
    <property type="entry name" value="TESTIS-EXPRESSED PROTEIN 26 ISOFORM X3"/>
    <property type="match status" value="1"/>
</dbReference>
<dbReference type="Proteomes" id="UP000694558">
    <property type="component" value="Chromosome 3"/>
</dbReference>
<dbReference type="GO" id="GO:0005737">
    <property type="term" value="C:cytoplasm"/>
    <property type="evidence" value="ECO:0007669"/>
    <property type="project" value="TreeGrafter"/>
</dbReference>
<protein>
    <submittedName>
        <fullName evidence="2">Uncharacterized protein</fullName>
    </submittedName>
</protein>
<reference evidence="2" key="1">
    <citation type="submission" date="2023-05" db="EMBL/GenBank/DDBJ databases">
        <title>High-quality long-read genome of Scophthalmus maximus.</title>
        <authorList>
            <person name="Lien S."/>
            <person name="Martinez P."/>
        </authorList>
    </citation>
    <scope>NUCLEOTIDE SEQUENCE [LARGE SCALE GENOMIC DNA]</scope>
</reference>
<evidence type="ECO:0000256" key="1">
    <source>
        <dbReference type="SAM" id="MobiDB-lite"/>
    </source>
</evidence>
<dbReference type="InterPro" id="IPR043460">
    <property type="entry name" value="MEDAG/TEX26"/>
</dbReference>
<organism evidence="2 3">
    <name type="scientific">Scophthalmus maximus</name>
    <name type="common">Turbot</name>
    <name type="synonym">Psetta maxima</name>
    <dbReference type="NCBI Taxonomy" id="52904"/>
    <lineage>
        <taxon>Eukaryota</taxon>
        <taxon>Metazoa</taxon>
        <taxon>Chordata</taxon>
        <taxon>Craniata</taxon>
        <taxon>Vertebrata</taxon>
        <taxon>Euteleostomi</taxon>
        <taxon>Actinopterygii</taxon>
        <taxon>Neopterygii</taxon>
        <taxon>Teleostei</taxon>
        <taxon>Neoteleostei</taxon>
        <taxon>Acanthomorphata</taxon>
        <taxon>Carangaria</taxon>
        <taxon>Pleuronectiformes</taxon>
        <taxon>Pleuronectoidei</taxon>
        <taxon>Scophthalmidae</taxon>
        <taxon>Scophthalmus</taxon>
    </lineage>
</organism>
<sequence length="120" mass="13888">MDATQSPEYVSRHHVPLSTDTEMRDNYRRPKQNPELMSNHSHYCNNTRPNVARRGIVPTVVQRQVHTKQKGSDVTTYDRFYGKRATNITSTYFWIPHVAGFALSNAVLKSFLNEHYSCLC</sequence>